<organism evidence="2 3">
    <name type="scientific">Phytophthora megakarya</name>
    <dbReference type="NCBI Taxonomy" id="4795"/>
    <lineage>
        <taxon>Eukaryota</taxon>
        <taxon>Sar</taxon>
        <taxon>Stramenopiles</taxon>
        <taxon>Oomycota</taxon>
        <taxon>Peronosporomycetes</taxon>
        <taxon>Peronosporales</taxon>
        <taxon>Peronosporaceae</taxon>
        <taxon>Phytophthora</taxon>
    </lineage>
</organism>
<keyword evidence="3" id="KW-1185">Reference proteome</keyword>
<dbReference type="InterPro" id="IPR048324">
    <property type="entry name" value="ZSWIM1-3_RNaseH-like"/>
</dbReference>
<sequence length="167" mass="19261">MRRIFSGFSEPLLVECFHTTNLIFQDCPVLTSLFPRYNYQLLTSMTMNEYSEGAVVQHSLLEANGDSHMDKAIMHFKRMHPTKIKLFREILVDKDMNEITVLENHFPEAKVLICHFHIIKYLKDMRGKVEFGKISTDDASQIDACIHNTIYADSDATYEAAHSSLKD</sequence>
<feature type="domain" description="ZSWIM1/3 RNaseH-like" evidence="1">
    <location>
        <begin position="1"/>
        <end position="112"/>
    </location>
</feature>
<dbReference type="Pfam" id="PF21056">
    <property type="entry name" value="ZSWIM1-3_RNaseH-like"/>
    <property type="match status" value="1"/>
</dbReference>
<proteinExistence type="predicted"/>
<gene>
    <name evidence="2" type="ORF">PHMEG_00028129</name>
</gene>
<dbReference type="PANTHER" id="PTHR31569:SF4">
    <property type="entry name" value="SWIM-TYPE DOMAIN-CONTAINING PROTEIN"/>
    <property type="match status" value="1"/>
</dbReference>
<evidence type="ECO:0000259" key="1">
    <source>
        <dbReference type="Pfam" id="PF21056"/>
    </source>
</evidence>
<reference evidence="3" key="1">
    <citation type="submission" date="2017-03" db="EMBL/GenBank/DDBJ databases">
        <title>Phytopthora megakarya and P. palmivora, two closely related causual agents of cacao black pod achieved similar genome size and gene model numbers by different mechanisms.</title>
        <authorList>
            <person name="Ali S."/>
            <person name="Shao J."/>
            <person name="Larry D.J."/>
            <person name="Kronmiller B."/>
            <person name="Shen D."/>
            <person name="Strem M.D."/>
            <person name="Melnick R.L."/>
            <person name="Guiltinan M.J."/>
            <person name="Tyler B.M."/>
            <person name="Meinhardt L.W."/>
            <person name="Bailey B.A."/>
        </authorList>
    </citation>
    <scope>NUCLEOTIDE SEQUENCE [LARGE SCALE GENOMIC DNA]</scope>
    <source>
        <strain evidence="3">zdho120</strain>
    </source>
</reference>
<dbReference type="EMBL" id="NBNE01007452">
    <property type="protein sequence ID" value="OWZ00640.1"/>
    <property type="molecule type" value="Genomic_DNA"/>
</dbReference>
<feature type="non-terminal residue" evidence="2">
    <location>
        <position position="167"/>
    </location>
</feature>
<accession>A0A225V886</accession>
<protein>
    <recommendedName>
        <fullName evidence="1">ZSWIM1/3 RNaseH-like domain-containing protein</fullName>
    </recommendedName>
</protein>
<dbReference type="PANTHER" id="PTHR31569">
    <property type="entry name" value="SWIM-TYPE DOMAIN-CONTAINING PROTEIN"/>
    <property type="match status" value="1"/>
</dbReference>
<dbReference type="InterPro" id="IPR052579">
    <property type="entry name" value="Zinc_finger_SWIM"/>
</dbReference>
<evidence type="ECO:0000313" key="3">
    <source>
        <dbReference type="Proteomes" id="UP000198211"/>
    </source>
</evidence>
<dbReference type="Proteomes" id="UP000198211">
    <property type="component" value="Unassembled WGS sequence"/>
</dbReference>
<dbReference type="OrthoDB" id="117603at2759"/>
<comment type="caution">
    <text evidence="2">The sequence shown here is derived from an EMBL/GenBank/DDBJ whole genome shotgun (WGS) entry which is preliminary data.</text>
</comment>
<evidence type="ECO:0000313" key="2">
    <source>
        <dbReference type="EMBL" id="OWZ00640.1"/>
    </source>
</evidence>
<name>A0A225V886_9STRA</name>
<dbReference type="AlphaFoldDB" id="A0A225V886"/>